<dbReference type="EMBL" id="JBHUDG010000003">
    <property type="protein sequence ID" value="MFD1628714.1"/>
    <property type="molecule type" value="Genomic_DNA"/>
</dbReference>
<evidence type="ECO:0000313" key="2">
    <source>
        <dbReference type="EMBL" id="MFD1628714.1"/>
    </source>
</evidence>
<feature type="signal peptide" evidence="1">
    <location>
        <begin position="1"/>
        <end position="25"/>
    </location>
</feature>
<protein>
    <submittedName>
        <fullName evidence="2">DUF4374 domain-containing protein</fullName>
    </submittedName>
</protein>
<keyword evidence="3" id="KW-1185">Reference proteome</keyword>
<dbReference type="PROSITE" id="PS51257">
    <property type="entry name" value="PROKAR_LIPOPROTEIN"/>
    <property type="match status" value="1"/>
</dbReference>
<dbReference type="Proteomes" id="UP001597118">
    <property type="component" value="Unassembled WGS sequence"/>
</dbReference>
<dbReference type="RefSeq" id="WP_379661100.1">
    <property type="nucleotide sequence ID" value="NZ_JBHUDG010000003.1"/>
</dbReference>
<sequence length="408" mass="47194">MKTRNPYLFTYFNLCLLAILQVLLSACTEQTEDKEEKKKYSIYILGFDKQEYLLQTNSLTEGILTPEKNGVLLNDKIVSREMIVKSGNYYHLDSKNNKLSRYVKTTTRLKETGVLNIEDFRIENFFWLSPDTLLLVGLDRKTSSIPKYHKINTTRFNIIESGPLPLPKPQGKFESTSIGFIHKRENKLFIGFTFHQFNESYNYNSSDTIYMATLNYPELTLTNIEKDTRSAYPGGINTVQPYSFTNENGDFYFMTCPGIAMGNMPNEPTGIFRIKADENLLDQNYFFNISSIINNHAYGLWYLGNNKAIVRSERKDLYTNFSDLHSTYNFEFHLLDLKNQSTQKINLPLDKGTRKECVIVEKGTAYIAVNAGKENNYIWIYDIKSGTLKKGVQLSGETDYIFRIDRNF</sequence>
<keyword evidence="1" id="KW-0732">Signal</keyword>
<evidence type="ECO:0000256" key="1">
    <source>
        <dbReference type="SAM" id="SignalP"/>
    </source>
</evidence>
<reference evidence="3" key="1">
    <citation type="journal article" date="2019" name="Int. J. Syst. Evol. Microbiol.">
        <title>The Global Catalogue of Microorganisms (GCM) 10K type strain sequencing project: providing services to taxonomists for standard genome sequencing and annotation.</title>
        <authorList>
            <consortium name="The Broad Institute Genomics Platform"/>
            <consortium name="The Broad Institute Genome Sequencing Center for Infectious Disease"/>
            <person name="Wu L."/>
            <person name="Ma J."/>
        </authorList>
    </citation>
    <scope>NUCLEOTIDE SEQUENCE [LARGE SCALE GENOMIC DNA]</scope>
    <source>
        <strain evidence="3">CCUG 53762</strain>
    </source>
</reference>
<comment type="caution">
    <text evidence="2">The sequence shown here is derived from an EMBL/GenBank/DDBJ whole genome shotgun (WGS) entry which is preliminary data.</text>
</comment>
<gene>
    <name evidence="2" type="ORF">ACFSAH_02435</name>
</gene>
<accession>A0ABW4I9R1</accession>
<proteinExistence type="predicted"/>
<name>A0ABW4I9R1_9SPHI</name>
<feature type="chain" id="PRO_5045654762" evidence="1">
    <location>
        <begin position="26"/>
        <end position="408"/>
    </location>
</feature>
<organism evidence="2 3">
    <name type="scientific">Pseudopedobacter beijingensis</name>
    <dbReference type="NCBI Taxonomy" id="1207056"/>
    <lineage>
        <taxon>Bacteria</taxon>
        <taxon>Pseudomonadati</taxon>
        <taxon>Bacteroidota</taxon>
        <taxon>Sphingobacteriia</taxon>
        <taxon>Sphingobacteriales</taxon>
        <taxon>Sphingobacteriaceae</taxon>
        <taxon>Pseudopedobacter</taxon>
    </lineage>
</organism>
<evidence type="ECO:0000313" key="3">
    <source>
        <dbReference type="Proteomes" id="UP001597118"/>
    </source>
</evidence>